<reference evidence="1 2" key="1">
    <citation type="submission" date="2021-08" db="EMBL/GenBank/DDBJ databases">
        <title>Draft Genome Sequence of Phanerochaete sordida strain YK-624.</title>
        <authorList>
            <person name="Mori T."/>
            <person name="Dohra H."/>
            <person name="Suzuki T."/>
            <person name="Kawagishi H."/>
            <person name="Hirai H."/>
        </authorList>
    </citation>
    <scope>NUCLEOTIDE SEQUENCE [LARGE SCALE GENOMIC DNA]</scope>
    <source>
        <strain evidence="1 2">YK-624</strain>
    </source>
</reference>
<dbReference type="EMBL" id="BPQB01000072">
    <property type="protein sequence ID" value="GJE97453.1"/>
    <property type="molecule type" value="Genomic_DNA"/>
</dbReference>
<gene>
    <name evidence="1" type="ORF">PsYK624_136720</name>
</gene>
<organism evidence="1 2">
    <name type="scientific">Phanerochaete sordida</name>
    <dbReference type="NCBI Taxonomy" id="48140"/>
    <lineage>
        <taxon>Eukaryota</taxon>
        <taxon>Fungi</taxon>
        <taxon>Dikarya</taxon>
        <taxon>Basidiomycota</taxon>
        <taxon>Agaricomycotina</taxon>
        <taxon>Agaricomycetes</taxon>
        <taxon>Polyporales</taxon>
        <taxon>Phanerochaetaceae</taxon>
        <taxon>Phanerochaete</taxon>
    </lineage>
</organism>
<sequence length="71" mass="7867">MLHLAAQMDVWKHVFTVQRLTASLGAADGCTTPAGWPTAFRDLLPPRVDACHTSNIAIRVSILRSVKHTWE</sequence>
<protein>
    <submittedName>
        <fullName evidence="1">Uncharacterized protein</fullName>
    </submittedName>
</protein>
<accession>A0A9P3LJK6</accession>
<comment type="caution">
    <text evidence="1">The sequence shown here is derived from an EMBL/GenBank/DDBJ whole genome shotgun (WGS) entry which is preliminary data.</text>
</comment>
<proteinExistence type="predicted"/>
<name>A0A9P3LJK6_9APHY</name>
<dbReference type="Proteomes" id="UP000703269">
    <property type="component" value="Unassembled WGS sequence"/>
</dbReference>
<evidence type="ECO:0000313" key="1">
    <source>
        <dbReference type="EMBL" id="GJE97453.1"/>
    </source>
</evidence>
<evidence type="ECO:0000313" key="2">
    <source>
        <dbReference type="Proteomes" id="UP000703269"/>
    </source>
</evidence>
<keyword evidence="2" id="KW-1185">Reference proteome</keyword>
<dbReference type="AlphaFoldDB" id="A0A9P3LJK6"/>